<dbReference type="InterPro" id="IPR043129">
    <property type="entry name" value="ATPase_NBD"/>
</dbReference>
<dbReference type="GO" id="GO:0140662">
    <property type="term" value="F:ATP-dependent protein folding chaperone"/>
    <property type="evidence" value="ECO:0007669"/>
    <property type="project" value="InterPro"/>
</dbReference>
<comment type="similarity">
    <text evidence="1">Belongs to the heat shock protein 70 family.</text>
</comment>
<dbReference type="Proteomes" id="UP001328107">
    <property type="component" value="Unassembled WGS sequence"/>
</dbReference>
<name>A0AAN5C4M8_9BILA</name>
<protein>
    <submittedName>
        <fullName evidence="4">Uncharacterized protein</fullName>
    </submittedName>
</protein>
<keyword evidence="5" id="KW-1185">Reference proteome</keyword>
<dbReference type="PRINTS" id="PR00301">
    <property type="entry name" value="HEATSHOCK70"/>
</dbReference>
<dbReference type="Gene3D" id="3.30.420.40">
    <property type="match status" value="1"/>
</dbReference>
<keyword evidence="2" id="KW-0547">Nucleotide-binding</keyword>
<dbReference type="PANTHER" id="PTHR19375">
    <property type="entry name" value="HEAT SHOCK PROTEIN 70KDA"/>
    <property type="match status" value="1"/>
</dbReference>
<dbReference type="FunFam" id="3.30.30.30:FF:000005">
    <property type="entry name" value="Heat shock protein ssb1"/>
    <property type="match status" value="1"/>
</dbReference>
<dbReference type="Pfam" id="PF00012">
    <property type="entry name" value="HSP70"/>
    <property type="match status" value="1"/>
</dbReference>
<evidence type="ECO:0000256" key="2">
    <source>
        <dbReference type="ARBA" id="ARBA00022741"/>
    </source>
</evidence>
<accession>A0AAN5C4M8</accession>
<sequence length="131" mass="14545">SGSLITPSVVQFGDKIIVGEQALLKRTSHPSQTICEIKRFIGREHNDLNLKKRNWPFEVIRGNKGKACVRVDGETYFPEEISAIILKHMKAIAEKYVDSPKDAVITVPSNFTNVQRQATKDAGKLAGLNVL</sequence>
<evidence type="ECO:0000256" key="3">
    <source>
        <dbReference type="ARBA" id="ARBA00022840"/>
    </source>
</evidence>
<dbReference type="GO" id="GO:0005524">
    <property type="term" value="F:ATP binding"/>
    <property type="evidence" value="ECO:0007669"/>
    <property type="project" value="UniProtKB-KW"/>
</dbReference>
<evidence type="ECO:0000256" key="1">
    <source>
        <dbReference type="ARBA" id="ARBA00007381"/>
    </source>
</evidence>
<evidence type="ECO:0000313" key="5">
    <source>
        <dbReference type="Proteomes" id="UP001328107"/>
    </source>
</evidence>
<dbReference type="InterPro" id="IPR013126">
    <property type="entry name" value="Hsp_70_fam"/>
</dbReference>
<reference evidence="5" key="1">
    <citation type="submission" date="2022-10" db="EMBL/GenBank/DDBJ databases">
        <title>Genome assembly of Pristionchus species.</title>
        <authorList>
            <person name="Yoshida K."/>
            <person name="Sommer R.J."/>
        </authorList>
    </citation>
    <scope>NUCLEOTIDE SEQUENCE [LARGE SCALE GENOMIC DNA]</scope>
    <source>
        <strain evidence="5">RS5460</strain>
    </source>
</reference>
<comment type="caution">
    <text evidence="4">The sequence shown here is derived from an EMBL/GenBank/DDBJ whole genome shotgun (WGS) entry which is preliminary data.</text>
</comment>
<dbReference type="SUPFAM" id="SSF53067">
    <property type="entry name" value="Actin-like ATPase domain"/>
    <property type="match status" value="1"/>
</dbReference>
<dbReference type="AlphaFoldDB" id="A0AAN5C4M8"/>
<dbReference type="EMBL" id="BTRK01000001">
    <property type="protein sequence ID" value="GMR30485.1"/>
    <property type="molecule type" value="Genomic_DNA"/>
</dbReference>
<organism evidence="4 5">
    <name type="scientific">Pristionchus mayeri</name>
    <dbReference type="NCBI Taxonomy" id="1317129"/>
    <lineage>
        <taxon>Eukaryota</taxon>
        <taxon>Metazoa</taxon>
        <taxon>Ecdysozoa</taxon>
        <taxon>Nematoda</taxon>
        <taxon>Chromadorea</taxon>
        <taxon>Rhabditida</taxon>
        <taxon>Rhabditina</taxon>
        <taxon>Diplogasteromorpha</taxon>
        <taxon>Diplogasteroidea</taxon>
        <taxon>Neodiplogasteridae</taxon>
        <taxon>Pristionchus</taxon>
    </lineage>
</organism>
<evidence type="ECO:0000313" key="4">
    <source>
        <dbReference type="EMBL" id="GMR30485.1"/>
    </source>
</evidence>
<proteinExistence type="inferred from homology"/>
<gene>
    <name evidence="4" type="ORF">PMAYCL1PPCAC_00680</name>
</gene>
<keyword evidence="3" id="KW-0067">ATP-binding</keyword>
<feature type="non-terminal residue" evidence="4">
    <location>
        <position position="1"/>
    </location>
</feature>